<keyword evidence="3" id="KW-1185">Reference proteome</keyword>
<dbReference type="EMBL" id="BMXF01000002">
    <property type="protein sequence ID" value="GHB70880.1"/>
    <property type="molecule type" value="Genomic_DNA"/>
</dbReference>
<dbReference type="RefSeq" id="WP_189564875.1">
    <property type="nucleotide sequence ID" value="NZ_BMXF01000002.1"/>
</dbReference>
<proteinExistence type="predicted"/>
<dbReference type="AlphaFoldDB" id="A0A8J3D3W9"/>
<accession>A0A8J3D3W9</accession>
<comment type="caution">
    <text evidence="2">The sequence shown here is derived from an EMBL/GenBank/DDBJ whole genome shotgun (WGS) entry which is preliminary data.</text>
</comment>
<feature type="chain" id="PRO_5035150426" evidence="1">
    <location>
        <begin position="18"/>
        <end position="337"/>
    </location>
</feature>
<evidence type="ECO:0000313" key="2">
    <source>
        <dbReference type="EMBL" id="GHB70880.1"/>
    </source>
</evidence>
<sequence length="337" mass="37820">MKKIFINYLAATFVLLAAVSCDRQSQDLTPNLGQDNVSSAEDFLHFRTESDYDFALVNPKLAVKAPAGFVSLASVRAQSPNAKTDANDKNVPEELTRLLNKDGVMQVGNWIIKLNFEDKLVRVVANDQKKKLYTKLIKEQKDKDIYVFSFEDEVFALLNEGITESPTLTIRPNGRLNFLCGGGLPEALGDQIGYIPSKCTGDWVIFGEANTAIYDVGTNYQKYGIHFVLKAIIKGTIITHPGGGFSNCLKSNTFQAEIYWRSNCQNYDEGTWPGDPNATQQFDLQYTGTTWIFPNSQIFGQNWTVYSRSRGLKCIKTKNFYFPSSPQYWIPFDAGPC</sequence>
<evidence type="ECO:0000313" key="3">
    <source>
        <dbReference type="Proteomes" id="UP000598271"/>
    </source>
</evidence>
<evidence type="ECO:0000256" key="1">
    <source>
        <dbReference type="SAM" id="SignalP"/>
    </source>
</evidence>
<dbReference type="PROSITE" id="PS51257">
    <property type="entry name" value="PROKAR_LIPOPROTEIN"/>
    <property type="match status" value="1"/>
</dbReference>
<organism evidence="2 3">
    <name type="scientific">Persicitalea jodogahamensis</name>
    <dbReference type="NCBI Taxonomy" id="402147"/>
    <lineage>
        <taxon>Bacteria</taxon>
        <taxon>Pseudomonadati</taxon>
        <taxon>Bacteroidota</taxon>
        <taxon>Cytophagia</taxon>
        <taxon>Cytophagales</taxon>
        <taxon>Spirosomataceae</taxon>
        <taxon>Persicitalea</taxon>
    </lineage>
</organism>
<gene>
    <name evidence="2" type="ORF">GCM10007390_25750</name>
</gene>
<reference evidence="2 3" key="1">
    <citation type="journal article" date="2014" name="Int. J. Syst. Evol. Microbiol.">
        <title>Complete genome sequence of Corynebacterium casei LMG S-19264T (=DSM 44701T), isolated from a smear-ripened cheese.</title>
        <authorList>
            <consortium name="US DOE Joint Genome Institute (JGI-PGF)"/>
            <person name="Walter F."/>
            <person name="Albersmeier A."/>
            <person name="Kalinowski J."/>
            <person name="Ruckert C."/>
        </authorList>
    </citation>
    <scope>NUCLEOTIDE SEQUENCE [LARGE SCALE GENOMIC DNA]</scope>
    <source>
        <strain evidence="2 3">KCTC 12866</strain>
    </source>
</reference>
<keyword evidence="1" id="KW-0732">Signal</keyword>
<name>A0A8J3D3W9_9BACT</name>
<dbReference type="Proteomes" id="UP000598271">
    <property type="component" value="Unassembled WGS sequence"/>
</dbReference>
<feature type="signal peptide" evidence="1">
    <location>
        <begin position="1"/>
        <end position="17"/>
    </location>
</feature>
<protein>
    <submittedName>
        <fullName evidence="2">Uncharacterized protein</fullName>
    </submittedName>
</protein>